<organism evidence="2 3">
    <name type="scientific">Candidatus Desantisbacteria bacterium CG_4_10_14_0_8_um_filter_48_22</name>
    <dbReference type="NCBI Taxonomy" id="1974543"/>
    <lineage>
        <taxon>Bacteria</taxon>
        <taxon>Candidatus Desantisiibacteriota</taxon>
    </lineage>
</organism>
<dbReference type="PANTHER" id="PTHR12147:SF26">
    <property type="entry name" value="PEPTIDASE M28 DOMAIN-CONTAINING PROTEIN"/>
    <property type="match status" value="1"/>
</dbReference>
<dbReference type="InterPro" id="IPR007484">
    <property type="entry name" value="Peptidase_M28"/>
</dbReference>
<sequence length="310" mass="34661">MNEAISEMLKKVSSENLKKHLYYIAKDPLPFRKVNYTVPGHSKNTLDEADDFLQARLEEYGYTVEKEELKVKAFSRDESKPKSHQYSFPPAESPWHTAYNIYARKKGVEFPEKIMVVISHKDSQSWVDSPAAYDNATGTVASLEISRVLQDYRARHSIWFVFCNEEHVPWTSVAAAERAKARGDNITTVFNIDTIGGKSQADIDAGNKTSAVLYTTEPDGKRLAEIVTKANTDYGIGLKHTEYKRQAPGDDDGSFVKAGYTAAIALFGSYPYADPEYHKEGDSADRVDIENVFLATKLALAGILEIDSIE</sequence>
<gene>
    <name evidence="2" type="ORF">COY52_11895</name>
</gene>
<name>A0A2M7S4W0_9BACT</name>
<protein>
    <recommendedName>
        <fullName evidence="1">Peptidase M28 domain-containing protein</fullName>
    </recommendedName>
</protein>
<proteinExistence type="predicted"/>
<dbReference type="SUPFAM" id="SSF53187">
    <property type="entry name" value="Zn-dependent exopeptidases"/>
    <property type="match status" value="1"/>
</dbReference>
<comment type="caution">
    <text evidence="2">The sequence shown here is derived from an EMBL/GenBank/DDBJ whole genome shotgun (WGS) entry which is preliminary data.</text>
</comment>
<dbReference type="GO" id="GO:0006508">
    <property type="term" value="P:proteolysis"/>
    <property type="evidence" value="ECO:0007669"/>
    <property type="project" value="InterPro"/>
</dbReference>
<dbReference type="Pfam" id="PF04389">
    <property type="entry name" value="Peptidase_M28"/>
    <property type="match status" value="1"/>
</dbReference>
<reference evidence="3" key="1">
    <citation type="submission" date="2017-09" db="EMBL/GenBank/DDBJ databases">
        <title>Depth-based differentiation of microbial function through sediment-hosted aquifers and enrichment of novel symbionts in the deep terrestrial subsurface.</title>
        <authorList>
            <person name="Probst A.J."/>
            <person name="Ladd B."/>
            <person name="Jarett J.K."/>
            <person name="Geller-Mcgrath D.E."/>
            <person name="Sieber C.M.K."/>
            <person name="Emerson J.B."/>
            <person name="Anantharaman K."/>
            <person name="Thomas B.C."/>
            <person name="Malmstrom R."/>
            <person name="Stieglmeier M."/>
            <person name="Klingl A."/>
            <person name="Woyke T."/>
            <person name="Ryan C.M."/>
            <person name="Banfield J.F."/>
        </authorList>
    </citation>
    <scope>NUCLEOTIDE SEQUENCE [LARGE SCALE GENOMIC DNA]</scope>
</reference>
<dbReference type="GO" id="GO:0008235">
    <property type="term" value="F:metalloexopeptidase activity"/>
    <property type="evidence" value="ECO:0007669"/>
    <property type="project" value="InterPro"/>
</dbReference>
<dbReference type="AlphaFoldDB" id="A0A2M7S4W0"/>
<dbReference type="EMBL" id="PFMR01000329">
    <property type="protein sequence ID" value="PIZ14600.1"/>
    <property type="molecule type" value="Genomic_DNA"/>
</dbReference>
<dbReference type="InterPro" id="IPR045175">
    <property type="entry name" value="M28_fam"/>
</dbReference>
<feature type="domain" description="Peptidase M28" evidence="1">
    <location>
        <begin position="100"/>
        <end position="291"/>
    </location>
</feature>
<accession>A0A2M7S4W0</accession>
<dbReference type="Gene3D" id="3.40.630.10">
    <property type="entry name" value="Zn peptidases"/>
    <property type="match status" value="1"/>
</dbReference>
<dbReference type="Proteomes" id="UP000229307">
    <property type="component" value="Unassembled WGS sequence"/>
</dbReference>
<evidence type="ECO:0000259" key="1">
    <source>
        <dbReference type="Pfam" id="PF04389"/>
    </source>
</evidence>
<evidence type="ECO:0000313" key="3">
    <source>
        <dbReference type="Proteomes" id="UP000229307"/>
    </source>
</evidence>
<dbReference type="PANTHER" id="PTHR12147">
    <property type="entry name" value="METALLOPEPTIDASE M28 FAMILY MEMBER"/>
    <property type="match status" value="1"/>
</dbReference>
<evidence type="ECO:0000313" key="2">
    <source>
        <dbReference type="EMBL" id="PIZ14600.1"/>
    </source>
</evidence>